<protein>
    <submittedName>
        <fullName evidence="1">Uncharacterized protein</fullName>
    </submittedName>
</protein>
<reference evidence="1" key="1">
    <citation type="submission" date="2018-04" db="EMBL/GenBank/DDBJ databases">
        <title>Whole genome sequencing of Hypsizygus marmoreus.</title>
        <authorList>
            <person name="Choi I.-G."/>
            <person name="Min B."/>
            <person name="Kim J.-G."/>
            <person name="Kim S."/>
            <person name="Oh Y.-L."/>
            <person name="Kong W.-S."/>
            <person name="Park H."/>
            <person name="Jeong J."/>
            <person name="Song E.-S."/>
        </authorList>
    </citation>
    <scope>NUCLEOTIDE SEQUENCE [LARGE SCALE GENOMIC DNA]</scope>
    <source>
        <strain evidence="1">51987-8</strain>
    </source>
</reference>
<dbReference type="Proteomes" id="UP000076154">
    <property type="component" value="Unassembled WGS sequence"/>
</dbReference>
<name>A0A369JZ28_HYPMA</name>
<evidence type="ECO:0000313" key="2">
    <source>
        <dbReference type="Proteomes" id="UP000076154"/>
    </source>
</evidence>
<organism evidence="1 2">
    <name type="scientific">Hypsizygus marmoreus</name>
    <name type="common">White beech mushroom</name>
    <name type="synonym">Agaricus marmoreus</name>
    <dbReference type="NCBI Taxonomy" id="39966"/>
    <lineage>
        <taxon>Eukaryota</taxon>
        <taxon>Fungi</taxon>
        <taxon>Dikarya</taxon>
        <taxon>Basidiomycota</taxon>
        <taxon>Agaricomycotina</taxon>
        <taxon>Agaricomycetes</taxon>
        <taxon>Agaricomycetidae</taxon>
        <taxon>Agaricales</taxon>
        <taxon>Tricholomatineae</taxon>
        <taxon>Lyophyllaceae</taxon>
        <taxon>Hypsizygus</taxon>
    </lineage>
</organism>
<dbReference type="EMBL" id="LUEZ02000029">
    <property type="protein sequence ID" value="RDB26490.1"/>
    <property type="molecule type" value="Genomic_DNA"/>
</dbReference>
<comment type="caution">
    <text evidence="1">The sequence shown here is derived from an EMBL/GenBank/DDBJ whole genome shotgun (WGS) entry which is preliminary data.</text>
</comment>
<evidence type="ECO:0000313" key="1">
    <source>
        <dbReference type="EMBL" id="RDB26490.1"/>
    </source>
</evidence>
<dbReference type="InParanoid" id="A0A369JZ28"/>
<proteinExistence type="predicted"/>
<gene>
    <name evidence="1" type="ORF">Hypma_005629</name>
</gene>
<dbReference type="AlphaFoldDB" id="A0A369JZ28"/>
<accession>A0A369JZ28</accession>
<sequence length="67" mass="7152">MSTGLSVFAADLSGPSSKRPHTTVDCRVWIGSWREDADSSFFLGDASTASIHTAPSLPPYHPPPPQL</sequence>
<keyword evidence="2" id="KW-1185">Reference proteome</keyword>